<dbReference type="Pfam" id="PF18723">
    <property type="entry name" value="HMUDK_hel"/>
    <property type="match status" value="2"/>
</dbReference>
<dbReference type="Proteomes" id="UP001153069">
    <property type="component" value="Unassembled WGS sequence"/>
</dbReference>
<reference evidence="3" key="1">
    <citation type="submission" date="2020-06" db="EMBL/GenBank/DDBJ databases">
        <authorList>
            <consortium name="Plant Systems Biology data submission"/>
        </authorList>
    </citation>
    <scope>NUCLEOTIDE SEQUENCE</scope>
    <source>
        <strain evidence="3">D6</strain>
    </source>
</reference>
<feature type="domain" description="5-hmdU DNA kinase helical" evidence="2">
    <location>
        <begin position="458"/>
        <end position="607"/>
    </location>
</feature>
<feature type="compositionally biased region" description="Polar residues" evidence="1">
    <location>
        <begin position="1"/>
        <end position="20"/>
    </location>
</feature>
<evidence type="ECO:0000313" key="4">
    <source>
        <dbReference type="Proteomes" id="UP001153069"/>
    </source>
</evidence>
<gene>
    <name evidence="3" type="ORF">SEMRO_316_G115530.1</name>
</gene>
<dbReference type="OrthoDB" id="433924at2759"/>
<dbReference type="AlphaFoldDB" id="A0A9N8DS39"/>
<sequence length="685" mass="78048">MATTATNAVTSTPVRGSTTGKRGGMTPSYVWVKMAKNNSTSHQAELLEILPDGYLVRWTISNREQKISLSCVLEQDMLGRRRTRGRNHHRLGGLSSAEEEDNNEEEDESSEKEEETKENSSEIQKSLFVSEEALVKPSSAKKQKSRKRRRDTKKGGKRSKSSKKTKPSPGRKPMHSELEEENDQSDESDDNRQVHVTHQPLLRPVPVPPSPSLFVSLFEIHNIVKSKAVARVAQLLQTEGFPDAADFCTEFFLFAHERQSCWQRRNNDANPQWSKSPILQNYSFANVYRALDRGTCFARYQFGEQYLLLCKNQQLLEQQQKNKKNRQNTGVNDFSSLNHAIAASMEVVETNTTTGDSNNNSGTHSRRPCTKLQKSVRRKDWIPKLLWASYCYRQVNRIEPFLDFGGIPDIPKCPTDLTRFLDHVNQMELQQEEESETIFFAPANSGTPSLLSYDDYRIHLQRLTVSSGWVLKKAGEELAKCKSLHSCWDELLKRMPGMEASPDIAWLVLCDLLEAGCLQVSSTTDAERAMDLCYLSPESLELLSASCWKTSTDDETRAFDLLKLLTEKQDDFFAAVGVKFPTWNGRRLALKDLAHCLSQFSKYLQIQSDMRSRVHSPSHRLLVSRSHLDVSKTCRFCDTESDDGLFCDSCLCYYCRDCEAESCKAAPEYWMCRPCRAMDQMHLTD</sequence>
<protein>
    <submittedName>
        <fullName evidence="3">PHD-finger</fullName>
    </submittedName>
</protein>
<feature type="compositionally biased region" description="Basic residues" evidence="1">
    <location>
        <begin position="139"/>
        <end position="166"/>
    </location>
</feature>
<name>A0A9N8DS39_9STRA</name>
<feature type="region of interest" description="Disordered" evidence="1">
    <location>
        <begin position="84"/>
        <end position="192"/>
    </location>
</feature>
<evidence type="ECO:0000313" key="3">
    <source>
        <dbReference type="EMBL" id="CAB9507682.1"/>
    </source>
</evidence>
<feature type="region of interest" description="Disordered" evidence="1">
    <location>
        <begin position="1"/>
        <end position="25"/>
    </location>
</feature>
<feature type="region of interest" description="Disordered" evidence="1">
    <location>
        <begin position="351"/>
        <end position="371"/>
    </location>
</feature>
<evidence type="ECO:0000256" key="1">
    <source>
        <dbReference type="SAM" id="MobiDB-lite"/>
    </source>
</evidence>
<organism evidence="3 4">
    <name type="scientific">Seminavis robusta</name>
    <dbReference type="NCBI Taxonomy" id="568900"/>
    <lineage>
        <taxon>Eukaryota</taxon>
        <taxon>Sar</taxon>
        <taxon>Stramenopiles</taxon>
        <taxon>Ochrophyta</taxon>
        <taxon>Bacillariophyta</taxon>
        <taxon>Bacillariophyceae</taxon>
        <taxon>Bacillariophycidae</taxon>
        <taxon>Naviculales</taxon>
        <taxon>Naviculaceae</taxon>
        <taxon>Seminavis</taxon>
    </lineage>
</organism>
<dbReference type="InterPro" id="IPR040684">
    <property type="entry name" value="HMUDK_hel"/>
</dbReference>
<feature type="compositionally biased region" description="Acidic residues" evidence="1">
    <location>
        <begin position="97"/>
        <end position="113"/>
    </location>
</feature>
<evidence type="ECO:0000259" key="2">
    <source>
        <dbReference type="Pfam" id="PF18723"/>
    </source>
</evidence>
<feature type="compositionally biased region" description="Low complexity" evidence="1">
    <location>
        <begin position="351"/>
        <end position="363"/>
    </location>
</feature>
<feature type="domain" description="5-hmdU DNA kinase helical" evidence="2">
    <location>
        <begin position="249"/>
        <end position="298"/>
    </location>
</feature>
<accession>A0A9N8DS39</accession>
<proteinExistence type="predicted"/>
<keyword evidence="4" id="KW-1185">Reference proteome</keyword>
<dbReference type="EMBL" id="CAICTM010000315">
    <property type="protein sequence ID" value="CAB9507682.1"/>
    <property type="molecule type" value="Genomic_DNA"/>
</dbReference>
<feature type="compositionally biased region" description="Acidic residues" evidence="1">
    <location>
        <begin position="178"/>
        <end position="189"/>
    </location>
</feature>
<comment type="caution">
    <text evidence="3">The sequence shown here is derived from an EMBL/GenBank/DDBJ whole genome shotgun (WGS) entry which is preliminary data.</text>
</comment>